<evidence type="ECO:0000313" key="2">
    <source>
        <dbReference type="Proteomes" id="UP000593560"/>
    </source>
</evidence>
<proteinExistence type="predicted"/>
<dbReference type="AlphaFoldDB" id="A0A7J9I7P2"/>
<protein>
    <submittedName>
        <fullName evidence="1">Uncharacterized protein</fullName>
    </submittedName>
</protein>
<dbReference type="EMBL" id="JABFAD010209909">
    <property type="protein sequence ID" value="MBA0818146.1"/>
    <property type="molecule type" value="Genomic_DNA"/>
</dbReference>
<dbReference type="OrthoDB" id="987167at2759"/>
<sequence>MNLVISRELSVVDSFDFCCCSDANYSSRWQERGAFLSRTACQGNSQREDRKIKRMEGLSMEERRERGFFYGGPYLVEIARYRVLRLGCRTKAEKKMKEMKASTEEIRNEMTHLINLAENCHNAFLQIREAVHPLILAPQSFDAQVDELVSAFLAQNHGD</sequence>
<reference evidence="1 2" key="1">
    <citation type="journal article" date="2019" name="Genome Biol. Evol.">
        <title>Insights into the evolution of the New World diploid cottons (Gossypium, subgenus Houzingenia) based on genome sequencing.</title>
        <authorList>
            <person name="Grover C.E."/>
            <person name="Arick M.A. 2nd"/>
            <person name="Thrash A."/>
            <person name="Conover J.L."/>
            <person name="Sanders W.S."/>
            <person name="Peterson D.G."/>
            <person name="Frelichowski J.E."/>
            <person name="Scheffler J.A."/>
            <person name="Scheffler B.E."/>
            <person name="Wendel J.F."/>
        </authorList>
    </citation>
    <scope>NUCLEOTIDE SEQUENCE [LARGE SCALE GENOMIC DNA]</scope>
    <source>
        <strain evidence="1">0</strain>
        <tissue evidence="1">Leaf</tissue>
    </source>
</reference>
<gene>
    <name evidence="1" type="ORF">Gohar_028153</name>
</gene>
<accession>A0A7J9I7P2</accession>
<keyword evidence="2" id="KW-1185">Reference proteome</keyword>
<organism evidence="1 2">
    <name type="scientific">Gossypium harknessii</name>
    <dbReference type="NCBI Taxonomy" id="34285"/>
    <lineage>
        <taxon>Eukaryota</taxon>
        <taxon>Viridiplantae</taxon>
        <taxon>Streptophyta</taxon>
        <taxon>Embryophyta</taxon>
        <taxon>Tracheophyta</taxon>
        <taxon>Spermatophyta</taxon>
        <taxon>Magnoliopsida</taxon>
        <taxon>eudicotyledons</taxon>
        <taxon>Gunneridae</taxon>
        <taxon>Pentapetalae</taxon>
        <taxon>rosids</taxon>
        <taxon>malvids</taxon>
        <taxon>Malvales</taxon>
        <taxon>Malvaceae</taxon>
        <taxon>Malvoideae</taxon>
        <taxon>Gossypium</taxon>
    </lineage>
</organism>
<dbReference type="Proteomes" id="UP000593560">
    <property type="component" value="Unassembled WGS sequence"/>
</dbReference>
<name>A0A7J9I7P2_9ROSI</name>
<comment type="caution">
    <text evidence="1">The sequence shown here is derived from an EMBL/GenBank/DDBJ whole genome shotgun (WGS) entry which is preliminary data.</text>
</comment>
<evidence type="ECO:0000313" key="1">
    <source>
        <dbReference type="EMBL" id="MBA0818146.1"/>
    </source>
</evidence>